<dbReference type="EMBL" id="FOLI01000005">
    <property type="protein sequence ID" value="SFC09805.1"/>
    <property type="molecule type" value="Genomic_DNA"/>
</dbReference>
<dbReference type="RefSeq" id="WP_091502687.1">
    <property type="nucleotide sequence ID" value="NZ_FOLI01000005.1"/>
</dbReference>
<dbReference type="PIRSF" id="PIRSF033490">
    <property type="entry name" value="MazF"/>
    <property type="match status" value="1"/>
</dbReference>
<evidence type="ECO:0000256" key="3">
    <source>
        <dbReference type="PIRNR" id="PIRNR033490"/>
    </source>
</evidence>
<dbReference type="GO" id="GO:0016787">
    <property type="term" value="F:hydrolase activity"/>
    <property type="evidence" value="ECO:0007669"/>
    <property type="project" value="UniProtKB-KW"/>
</dbReference>
<dbReference type="InterPro" id="IPR003477">
    <property type="entry name" value="PemK-like"/>
</dbReference>
<dbReference type="PANTHER" id="PTHR33988:SF2">
    <property type="entry name" value="ENDORIBONUCLEASE MAZF"/>
    <property type="match status" value="1"/>
</dbReference>
<evidence type="ECO:0000313" key="5">
    <source>
        <dbReference type="Proteomes" id="UP000199376"/>
    </source>
</evidence>
<evidence type="ECO:0000313" key="4">
    <source>
        <dbReference type="EMBL" id="SFC09805.1"/>
    </source>
</evidence>
<dbReference type="OrthoDB" id="9808744at2"/>
<evidence type="ECO:0000256" key="1">
    <source>
        <dbReference type="ARBA" id="ARBA00007521"/>
    </source>
</evidence>
<dbReference type="Proteomes" id="UP000199376">
    <property type="component" value="Unassembled WGS sequence"/>
</dbReference>
<dbReference type="SUPFAM" id="SSF50118">
    <property type="entry name" value="Cell growth inhibitor/plasmid maintenance toxic component"/>
    <property type="match status" value="1"/>
</dbReference>
<keyword evidence="3" id="KW-0255">Endonuclease</keyword>
<dbReference type="GO" id="GO:0003677">
    <property type="term" value="F:DNA binding"/>
    <property type="evidence" value="ECO:0007669"/>
    <property type="project" value="InterPro"/>
</dbReference>
<dbReference type="GO" id="GO:0006402">
    <property type="term" value="P:mRNA catabolic process"/>
    <property type="evidence" value="ECO:0007669"/>
    <property type="project" value="TreeGrafter"/>
</dbReference>
<proteinExistence type="inferred from homology"/>
<accession>A0A1I1GEC1</accession>
<keyword evidence="5" id="KW-1185">Reference proteome</keyword>
<dbReference type="Gene3D" id="2.30.30.110">
    <property type="match status" value="1"/>
</dbReference>
<keyword evidence="3" id="KW-0378">Hydrolase</keyword>
<evidence type="ECO:0000256" key="2">
    <source>
        <dbReference type="ARBA" id="ARBA00022649"/>
    </source>
</evidence>
<dbReference type="Pfam" id="PF02452">
    <property type="entry name" value="PemK_toxin"/>
    <property type="match status" value="1"/>
</dbReference>
<dbReference type="STRING" id="283737.SAMN05660453_1044"/>
<reference evidence="4 5" key="1">
    <citation type="submission" date="2016-10" db="EMBL/GenBank/DDBJ databases">
        <authorList>
            <person name="de Groot N.N."/>
        </authorList>
    </citation>
    <scope>NUCLEOTIDE SEQUENCE [LARGE SCALE GENOMIC DNA]</scope>
    <source>
        <strain evidence="4 5">DSM 19113</strain>
    </source>
</reference>
<keyword evidence="2" id="KW-1277">Toxin-antitoxin system</keyword>
<comment type="function">
    <text evidence="3">Toxic component of a type II toxin-antitoxin (TA) system.</text>
</comment>
<dbReference type="PANTHER" id="PTHR33988">
    <property type="entry name" value="ENDORIBONUCLEASE MAZF-RELATED"/>
    <property type="match status" value="1"/>
</dbReference>
<keyword evidence="3" id="KW-0540">Nuclease</keyword>
<dbReference type="GO" id="GO:0004521">
    <property type="term" value="F:RNA endonuclease activity"/>
    <property type="evidence" value="ECO:0007669"/>
    <property type="project" value="TreeGrafter"/>
</dbReference>
<protein>
    <recommendedName>
        <fullName evidence="3">mRNA interferase</fullName>
        <ecNumber evidence="3">3.1.-.-</ecNumber>
    </recommendedName>
</protein>
<sequence>MTADYENVRRGDVFFADLKQGIGSEQSGLRPVLIIQNDRGNKNSSTTIIASITSKISKAKLPTHVVLPAELGVMKKDSIILGEQVRTIDKLRLRDRIGHLDENNDTMKSVEKALKISLGIRG</sequence>
<dbReference type="AlphaFoldDB" id="A0A1I1GEC1"/>
<dbReference type="EC" id="3.1.-.-" evidence="3"/>
<gene>
    <name evidence="4" type="ORF">SAMN05660453_1044</name>
</gene>
<organism evidence="4 5">
    <name type="scientific">Fructobacillus durionis</name>
    <dbReference type="NCBI Taxonomy" id="283737"/>
    <lineage>
        <taxon>Bacteria</taxon>
        <taxon>Bacillati</taxon>
        <taxon>Bacillota</taxon>
        <taxon>Bacilli</taxon>
        <taxon>Lactobacillales</taxon>
        <taxon>Lactobacillaceae</taxon>
        <taxon>Fructobacillus</taxon>
    </lineage>
</organism>
<name>A0A1I1GEC1_9LACO</name>
<comment type="similarity">
    <text evidence="1 3">Belongs to the PemK/MazF family.</text>
</comment>
<dbReference type="InterPro" id="IPR011067">
    <property type="entry name" value="Plasmid_toxin/cell-grow_inhib"/>
</dbReference>
<dbReference type="GO" id="GO:0016075">
    <property type="term" value="P:rRNA catabolic process"/>
    <property type="evidence" value="ECO:0007669"/>
    <property type="project" value="TreeGrafter"/>
</dbReference>